<dbReference type="Proteomes" id="UP001162060">
    <property type="component" value="Unassembled WGS sequence"/>
</dbReference>
<name>A0AAV1UN80_9STRA</name>
<proteinExistence type="predicted"/>
<accession>A0AAV1UN80</accession>
<evidence type="ECO:0000313" key="3">
    <source>
        <dbReference type="Proteomes" id="UP001162060"/>
    </source>
</evidence>
<dbReference type="EMBL" id="CAKLBY020000217">
    <property type="protein sequence ID" value="CAK7934815.1"/>
    <property type="molecule type" value="Genomic_DNA"/>
</dbReference>
<feature type="signal peptide" evidence="1">
    <location>
        <begin position="1"/>
        <end position="23"/>
    </location>
</feature>
<keyword evidence="1" id="KW-0732">Signal</keyword>
<organism evidence="2 3">
    <name type="scientific">Peronospora matthiolae</name>
    <dbReference type="NCBI Taxonomy" id="2874970"/>
    <lineage>
        <taxon>Eukaryota</taxon>
        <taxon>Sar</taxon>
        <taxon>Stramenopiles</taxon>
        <taxon>Oomycota</taxon>
        <taxon>Peronosporomycetes</taxon>
        <taxon>Peronosporales</taxon>
        <taxon>Peronosporaceae</taxon>
        <taxon>Peronospora</taxon>
    </lineage>
</organism>
<comment type="caution">
    <text evidence="2">The sequence shown here is derived from an EMBL/GenBank/DDBJ whole genome shotgun (WGS) entry which is preliminary data.</text>
</comment>
<evidence type="ECO:0000256" key="1">
    <source>
        <dbReference type="SAM" id="SignalP"/>
    </source>
</evidence>
<feature type="chain" id="PRO_5043696187" description="RxLR effector candidate protein" evidence="1">
    <location>
        <begin position="24"/>
        <end position="537"/>
    </location>
</feature>
<protein>
    <recommendedName>
        <fullName evidence="4">RxLR effector candidate protein</fullName>
    </recommendedName>
</protein>
<dbReference type="AlphaFoldDB" id="A0AAV1UN80"/>
<evidence type="ECO:0008006" key="4">
    <source>
        <dbReference type="Google" id="ProtNLM"/>
    </source>
</evidence>
<evidence type="ECO:0000313" key="2">
    <source>
        <dbReference type="EMBL" id="CAK7934815.1"/>
    </source>
</evidence>
<sequence>MRLHLALPLHAALLFAAIDAARQRPLPLSINVDDTGSPVPDPNIETSNNEERTVTEIVEEVKKGISAAFLRLLEFAGRGGKPQENAALWKAHDEATRKRIIKHEQQLRRYKKLALKDRSGADMVSKLTTHHVKDDMASWIKAMKGIDNKEVEIIAAGLQAWEIQNLADDAFVSRGLHVATLQVKSNPSPYYNYEWCFGDSRFASWYADVKAIDMHDPAMTMIKTLTRFLGDKFLAHALILAKVNPETKVMATELQTAQIKFWVRQKVDLTSVKAWMEMDEPDFYGAKYFLYERYVSVFPWSGLDRATQDTLFRHEEVMQTYMEISGGDMSDADKLMELKALHAKDTVASALFAVKDVKDERLKSGAARLLNEQFEEWKSHEDSSDHAFKDLALDKRRTWEKKGVSSLAEKAASLFLDPKFAIWEAFLDRVTNKDPKMKIAEMIRTLERVYRLAGSVKLFSAAKQIESLNELAKRLQTSQIELWISRNVHPDDICDFMAVEGAAYDDEQIKLLHIYKDTYTPRSYKGWEDERIRIFHL</sequence>
<gene>
    <name evidence="2" type="ORF">PM001_LOCUS19965</name>
</gene>
<reference evidence="2" key="1">
    <citation type="submission" date="2024-01" db="EMBL/GenBank/DDBJ databases">
        <authorList>
            <person name="Webb A."/>
        </authorList>
    </citation>
    <scope>NUCLEOTIDE SEQUENCE</scope>
    <source>
        <strain evidence="2">Pm1</strain>
    </source>
</reference>